<keyword evidence="8" id="KW-1185">Reference proteome</keyword>
<name>A0AAD5SU45_9FUNG</name>
<evidence type="ECO:0000256" key="4">
    <source>
        <dbReference type="ARBA" id="ARBA00023004"/>
    </source>
</evidence>
<dbReference type="InterPro" id="IPR004574">
    <property type="entry name" value="Alkb"/>
</dbReference>
<accession>A0AAD5SU45</accession>
<dbReference type="InterPro" id="IPR037151">
    <property type="entry name" value="AlkB-like_sf"/>
</dbReference>
<evidence type="ECO:0000256" key="5">
    <source>
        <dbReference type="PIRSR" id="PIRSR604574-2"/>
    </source>
</evidence>
<evidence type="ECO:0000256" key="1">
    <source>
        <dbReference type="ARBA" id="ARBA00022723"/>
    </source>
</evidence>
<feature type="binding site" evidence="5">
    <location>
        <position position="363"/>
    </location>
    <ligand>
        <name>Fe cation</name>
        <dbReference type="ChEBI" id="CHEBI:24875"/>
        <note>catalytic</note>
    </ligand>
</feature>
<comment type="cofactor">
    <cofactor evidence="5">
        <name>Fe(2+)</name>
        <dbReference type="ChEBI" id="CHEBI:29033"/>
    </cofactor>
    <text evidence="5">Binds 1 Fe(2+) ion per subunit.</text>
</comment>
<keyword evidence="4 5" id="KW-0408">Iron</keyword>
<keyword evidence="1 5" id="KW-0479">Metal-binding</keyword>
<dbReference type="PANTHER" id="PTHR16557:SF2">
    <property type="entry name" value="NUCLEIC ACID DIOXYGENASE ALKBH1"/>
    <property type="match status" value="1"/>
</dbReference>
<proteinExistence type="predicted"/>
<dbReference type="AlphaFoldDB" id="A0AAD5SU45"/>
<keyword evidence="3" id="KW-0560">Oxidoreductase</keyword>
<evidence type="ECO:0000256" key="3">
    <source>
        <dbReference type="ARBA" id="ARBA00023002"/>
    </source>
</evidence>
<keyword evidence="2" id="KW-0223">Dioxygenase</keyword>
<dbReference type="SUPFAM" id="SSF51197">
    <property type="entry name" value="Clavaminate synthase-like"/>
    <property type="match status" value="1"/>
</dbReference>
<dbReference type="PANTHER" id="PTHR16557">
    <property type="entry name" value="ALKYLATED DNA REPAIR PROTEIN ALKB-RELATED"/>
    <property type="match status" value="1"/>
</dbReference>
<evidence type="ECO:0000313" key="8">
    <source>
        <dbReference type="Proteomes" id="UP001211907"/>
    </source>
</evidence>
<dbReference type="Proteomes" id="UP001211907">
    <property type="component" value="Unassembled WGS sequence"/>
</dbReference>
<dbReference type="InterPro" id="IPR027450">
    <property type="entry name" value="AlkB-like"/>
</dbReference>
<evidence type="ECO:0000256" key="2">
    <source>
        <dbReference type="ARBA" id="ARBA00022964"/>
    </source>
</evidence>
<comment type="caution">
    <text evidence="7">The sequence shown here is derived from an EMBL/GenBank/DDBJ whole genome shotgun (WGS) entry which is preliminary data.</text>
</comment>
<protein>
    <recommendedName>
        <fullName evidence="6">Alpha-ketoglutarate-dependent dioxygenase AlkB-like domain-containing protein</fullName>
    </recommendedName>
</protein>
<feature type="domain" description="Alpha-ketoglutarate-dependent dioxygenase AlkB-like" evidence="6">
    <location>
        <begin position="277"/>
        <end position="376"/>
    </location>
</feature>
<dbReference type="Gene3D" id="2.60.120.590">
    <property type="entry name" value="Alpha-ketoglutarate-dependent dioxygenase AlkB-like"/>
    <property type="match status" value="1"/>
</dbReference>
<dbReference type="Pfam" id="PF13532">
    <property type="entry name" value="2OG-FeII_Oxy_2"/>
    <property type="match status" value="1"/>
</dbReference>
<evidence type="ECO:0000313" key="7">
    <source>
        <dbReference type="EMBL" id="KAJ3097994.1"/>
    </source>
</evidence>
<dbReference type="EMBL" id="JADGJH010002459">
    <property type="protein sequence ID" value="KAJ3097994.1"/>
    <property type="molecule type" value="Genomic_DNA"/>
</dbReference>
<gene>
    <name evidence="7" type="ORF">HK100_005205</name>
</gene>
<feature type="binding site" evidence="5">
    <location>
        <position position="361"/>
    </location>
    <ligand>
        <name>Fe cation</name>
        <dbReference type="ChEBI" id="CHEBI:24875"/>
        <note>catalytic</note>
    </ligand>
</feature>
<dbReference type="GO" id="GO:0051213">
    <property type="term" value="F:dioxygenase activity"/>
    <property type="evidence" value="ECO:0007669"/>
    <property type="project" value="UniProtKB-KW"/>
</dbReference>
<organism evidence="7 8">
    <name type="scientific">Physocladia obscura</name>
    <dbReference type="NCBI Taxonomy" id="109957"/>
    <lineage>
        <taxon>Eukaryota</taxon>
        <taxon>Fungi</taxon>
        <taxon>Fungi incertae sedis</taxon>
        <taxon>Chytridiomycota</taxon>
        <taxon>Chytridiomycota incertae sedis</taxon>
        <taxon>Chytridiomycetes</taxon>
        <taxon>Chytridiales</taxon>
        <taxon>Chytriomycetaceae</taxon>
        <taxon>Physocladia</taxon>
    </lineage>
</organism>
<dbReference type="GO" id="GO:0005634">
    <property type="term" value="C:nucleus"/>
    <property type="evidence" value="ECO:0007669"/>
    <property type="project" value="TreeGrafter"/>
</dbReference>
<evidence type="ECO:0000259" key="6">
    <source>
        <dbReference type="Pfam" id="PF13532"/>
    </source>
</evidence>
<reference evidence="7" key="1">
    <citation type="submission" date="2020-05" db="EMBL/GenBank/DDBJ databases">
        <title>Phylogenomic resolution of chytrid fungi.</title>
        <authorList>
            <person name="Stajich J.E."/>
            <person name="Amses K."/>
            <person name="Simmons R."/>
            <person name="Seto K."/>
            <person name="Myers J."/>
            <person name="Bonds A."/>
            <person name="Quandt C.A."/>
            <person name="Barry K."/>
            <person name="Liu P."/>
            <person name="Grigoriev I."/>
            <person name="Longcore J.E."/>
            <person name="James T.Y."/>
        </authorList>
    </citation>
    <scope>NUCLEOTIDE SEQUENCE</scope>
    <source>
        <strain evidence="7">JEL0513</strain>
    </source>
</reference>
<dbReference type="GO" id="GO:0046872">
    <property type="term" value="F:metal ion binding"/>
    <property type="evidence" value="ECO:0007669"/>
    <property type="project" value="UniProtKB-KW"/>
</dbReference>
<sequence>MGQRKKFQPLPVDDASHPNTTLFRVFERAFKRKEPANHFLEHIADSPERIALPHLPAFISDRLIDPLMYLSLRDSLGLPVCSPNISAADAPRLIAVPRLDSNIFPDTRKNEGDNFVSAIIFPTHPGLILIPAAIDAPVQRDIIRKCMRDWTRRPNVTNLDTHYVIEGNDSGIWGIFEQEWIQRRENGGSGNDTIIKRRIGKGGMEAYDDSEEEAEGNEVKANQVAAENTKPNSSQAFRLIEDAYGNPVAVHANVFKDALKPIEKPKIDPPTTITPFLQPLPVSELIKKWRWSSLGWYFQQYNWTKKIYHMDRFVAFPQSLNQMIRAVIGSVQGITGYEKEKFVSEAGIINFYQLQDALMAHQDRSEVNMEAPLVSFR</sequence>
<dbReference type="GO" id="GO:0005737">
    <property type="term" value="C:cytoplasm"/>
    <property type="evidence" value="ECO:0007669"/>
    <property type="project" value="TreeGrafter"/>
</dbReference>